<dbReference type="Proteomes" id="UP000008866">
    <property type="component" value="Unassembled WGS sequence"/>
</dbReference>
<dbReference type="AlphaFoldDB" id="D4AM20"/>
<dbReference type="GeneID" id="9526877"/>
<accession>D4AM20</accession>
<keyword evidence="2" id="KW-1185">Reference proteome</keyword>
<protein>
    <submittedName>
        <fullName evidence="1">Uncharacterized protein</fullName>
    </submittedName>
</protein>
<dbReference type="KEGG" id="abe:ARB_04710"/>
<dbReference type="HOGENOM" id="CLU_1503103_0_0_1"/>
<sequence length="179" mass="20577">MADDSDLFEFNPGGAFIQSSNDGIIEDIFNANEDLFLHEDHTLDIEQEGEPEGGDELAELTPLTTSDTTPLLTRKIEFSSYLPEYPETHEDGFTYVIQFSSRRAIPTKTMNSPFLNTMVFRHKYSCTGVKICEYLASELANYSFTSLSEAELYQYQEMWKRNKTTRGEAQENAIRYYKN</sequence>
<dbReference type="RefSeq" id="XP_003016421.1">
    <property type="nucleotide sequence ID" value="XM_003016375.1"/>
</dbReference>
<organism evidence="1 2">
    <name type="scientific">Arthroderma benhamiae (strain ATCC MYA-4681 / CBS 112371)</name>
    <name type="common">Trichophyton mentagrophytes</name>
    <dbReference type="NCBI Taxonomy" id="663331"/>
    <lineage>
        <taxon>Eukaryota</taxon>
        <taxon>Fungi</taxon>
        <taxon>Dikarya</taxon>
        <taxon>Ascomycota</taxon>
        <taxon>Pezizomycotina</taxon>
        <taxon>Eurotiomycetes</taxon>
        <taxon>Eurotiomycetidae</taxon>
        <taxon>Onygenales</taxon>
        <taxon>Arthrodermataceae</taxon>
        <taxon>Trichophyton</taxon>
    </lineage>
</organism>
<gene>
    <name evidence="1" type="ORF">ARB_04710</name>
</gene>
<name>D4AM20_ARTBC</name>
<evidence type="ECO:0000313" key="2">
    <source>
        <dbReference type="Proteomes" id="UP000008866"/>
    </source>
</evidence>
<dbReference type="EMBL" id="ABSU01000002">
    <property type="protein sequence ID" value="EFE35776.1"/>
    <property type="molecule type" value="Genomic_DNA"/>
</dbReference>
<comment type="caution">
    <text evidence="1">The sequence shown here is derived from an EMBL/GenBank/DDBJ whole genome shotgun (WGS) entry which is preliminary data.</text>
</comment>
<evidence type="ECO:0000313" key="1">
    <source>
        <dbReference type="EMBL" id="EFE35776.1"/>
    </source>
</evidence>
<proteinExistence type="predicted"/>
<reference evidence="2" key="1">
    <citation type="journal article" date="2011" name="Genome Biol.">
        <title>Comparative and functional genomics provide insights into the pathogenicity of dermatophytic fungi.</title>
        <authorList>
            <person name="Burmester A."/>
            <person name="Shelest E."/>
            <person name="Gloeckner G."/>
            <person name="Heddergott C."/>
            <person name="Schindler S."/>
            <person name="Staib P."/>
            <person name="Heidel A."/>
            <person name="Felder M."/>
            <person name="Petzold A."/>
            <person name="Szafranski K."/>
            <person name="Feuermann M."/>
            <person name="Pedruzzi I."/>
            <person name="Priebe S."/>
            <person name="Groth M."/>
            <person name="Winkler R."/>
            <person name="Li W."/>
            <person name="Kniemeyer O."/>
            <person name="Schroeckh V."/>
            <person name="Hertweck C."/>
            <person name="Hube B."/>
            <person name="White T.C."/>
            <person name="Platzer M."/>
            <person name="Guthke R."/>
            <person name="Heitman J."/>
            <person name="Woestemeyer J."/>
            <person name="Zipfel P.F."/>
            <person name="Monod M."/>
            <person name="Brakhage A.A."/>
        </authorList>
    </citation>
    <scope>NUCLEOTIDE SEQUENCE [LARGE SCALE GENOMIC DNA]</scope>
    <source>
        <strain evidence="2">ATCC MYA-4681 / CBS 112371</strain>
    </source>
</reference>